<protein>
    <recommendedName>
        <fullName evidence="3">Extradiol ring-cleavage dioxygenase LigAB LigA subunit domain-containing protein</fullName>
    </recommendedName>
</protein>
<accession>A0ABX2TJK2</accession>
<keyword evidence="2" id="KW-1185">Reference proteome</keyword>
<dbReference type="Proteomes" id="UP000584642">
    <property type="component" value="Unassembled WGS sequence"/>
</dbReference>
<evidence type="ECO:0000313" key="1">
    <source>
        <dbReference type="EMBL" id="NYZ23347.1"/>
    </source>
</evidence>
<name>A0ABX2TJK2_9PROT</name>
<comment type="caution">
    <text evidence="1">The sequence shown here is derived from an EMBL/GenBank/DDBJ whole genome shotgun (WGS) entry which is preliminary data.</text>
</comment>
<organism evidence="1 2">
    <name type="scientific">Azospirillum oleiclasticum</name>
    <dbReference type="NCBI Taxonomy" id="2735135"/>
    <lineage>
        <taxon>Bacteria</taxon>
        <taxon>Pseudomonadati</taxon>
        <taxon>Pseudomonadota</taxon>
        <taxon>Alphaproteobacteria</taxon>
        <taxon>Rhodospirillales</taxon>
        <taxon>Azospirillaceae</taxon>
        <taxon>Azospirillum</taxon>
    </lineage>
</organism>
<proteinExistence type="predicted"/>
<dbReference type="EMBL" id="JABFDB010000026">
    <property type="protein sequence ID" value="NYZ23347.1"/>
    <property type="molecule type" value="Genomic_DNA"/>
</dbReference>
<sequence>MPSNESLTHILDKAYEAKSLKEIIEASPAALQGVSDKDAEALKQAFGIKTIKDLADNKYIRWAQALVTLAAQEK</sequence>
<evidence type="ECO:0008006" key="3">
    <source>
        <dbReference type="Google" id="ProtNLM"/>
    </source>
</evidence>
<gene>
    <name evidence="1" type="ORF">HND93_26910</name>
</gene>
<evidence type="ECO:0000313" key="2">
    <source>
        <dbReference type="Proteomes" id="UP000584642"/>
    </source>
</evidence>
<dbReference type="RefSeq" id="WP_180285125.1">
    <property type="nucleotide sequence ID" value="NZ_JABFDB010000026.1"/>
</dbReference>
<reference evidence="1 2" key="1">
    <citation type="submission" date="2020-05" db="EMBL/GenBank/DDBJ databases">
        <title>Azospirillum oleiclasticum sp. nov, a nitrogen-fixing and heavy crude oil-emulsifying bacterium isolated from the crude oil of Yumen Oilfield.</title>
        <authorList>
            <person name="Wu D."/>
            <person name="Cai M."/>
            <person name="Zhang X."/>
        </authorList>
    </citation>
    <scope>NUCLEOTIDE SEQUENCE [LARGE SCALE GENOMIC DNA]</scope>
    <source>
        <strain evidence="1 2">ROY-1-1-2</strain>
    </source>
</reference>